<dbReference type="AlphaFoldDB" id="A0A5R8YNU8"/>
<dbReference type="Proteomes" id="UP000309033">
    <property type="component" value="Unassembled WGS sequence"/>
</dbReference>
<reference evidence="1" key="1">
    <citation type="submission" date="2019-05" db="EMBL/GenBank/DDBJ databases">
        <title>Isolation, diversity and antifungal activity of Actinobacteria from wheat.</title>
        <authorList>
            <person name="Yu B."/>
        </authorList>
    </citation>
    <scope>NUCLEOTIDE SEQUENCE [LARGE SCALE GENOMIC DNA]</scope>
    <source>
        <strain evidence="1">NEAU-HEGS1-5</strain>
    </source>
</reference>
<evidence type="ECO:0000313" key="1">
    <source>
        <dbReference type="EMBL" id="TLP55161.1"/>
    </source>
</evidence>
<sequence>MFESMARLGDRLLGRLVPRVTASAACTNCFGCWEQGCGCQGNNRWAYRYCWQCQSGGCIAVFSTCVSSSNCL</sequence>
<dbReference type="EMBL" id="VANP01000011">
    <property type="protein sequence ID" value="TLP55161.1"/>
    <property type="molecule type" value="Genomic_DNA"/>
</dbReference>
<name>A0A5R8YNU8_9ACTN</name>
<keyword evidence="2" id="KW-1185">Reference proteome</keyword>
<proteinExistence type="predicted"/>
<evidence type="ECO:0000313" key="2">
    <source>
        <dbReference type="Proteomes" id="UP000309033"/>
    </source>
</evidence>
<dbReference type="OrthoDB" id="4250947at2"/>
<gene>
    <name evidence="1" type="ORF">FED44_25885</name>
</gene>
<protein>
    <submittedName>
        <fullName evidence="1">Uncharacterized protein</fullName>
    </submittedName>
</protein>
<organism evidence="1 2">
    <name type="scientific">Microbispora triticiradicis</name>
    <dbReference type="NCBI Taxonomy" id="2200763"/>
    <lineage>
        <taxon>Bacteria</taxon>
        <taxon>Bacillati</taxon>
        <taxon>Actinomycetota</taxon>
        <taxon>Actinomycetes</taxon>
        <taxon>Streptosporangiales</taxon>
        <taxon>Streptosporangiaceae</taxon>
        <taxon>Microbispora</taxon>
    </lineage>
</organism>
<comment type="caution">
    <text evidence="1">The sequence shown here is derived from an EMBL/GenBank/DDBJ whole genome shotgun (WGS) entry which is preliminary data.</text>
</comment>
<accession>A0A5R8YNU8</accession>